<feature type="transmembrane region" description="Helical" evidence="1">
    <location>
        <begin position="84"/>
        <end position="101"/>
    </location>
</feature>
<feature type="transmembrane region" description="Helical" evidence="1">
    <location>
        <begin position="59"/>
        <end position="78"/>
    </location>
</feature>
<keyword evidence="1" id="KW-0812">Transmembrane</keyword>
<feature type="transmembrane region" description="Helical" evidence="1">
    <location>
        <begin position="108"/>
        <end position="125"/>
    </location>
</feature>
<keyword evidence="1" id="KW-1133">Transmembrane helix</keyword>
<feature type="transmembrane region" description="Helical" evidence="1">
    <location>
        <begin position="28"/>
        <end position="47"/>
    </location>
</feature>
<reference evidence="3" key="3">
    <citation type="submission" date="2021-08" db="EMBL/GenBank/DDBJ databases">
        <authorList>
            <person name="Tani A."/>
            <person name="Ola A."/>
            <person name="Ogura Y."/>
            <person name="Katsura K."/>
            <person name="Hayashi T."/>
        </authorList>
    </citation>
    <scope>NUCLEOTIDE SEQUENCE</scope>
    <source>
        <strain evidence="3">DSM 22415</strain>
    </source>
</reference>
<evidence type="ECO:0000313" key="3">
    <source>
        <dbReference type="EMBL" id="GJD54742.1"/>
    </source>
</evidence>
<dbReference type="Proteomes" id="UP000401717">
    <property type="component" value="Unassembled WGS sequence"/>
</dbReference>
<feature type="transmembrane region" description="Helical" evidence="1">
    <location>
        <begin position="153"/>
        <end position="171"/>
    </location>
</feature>
<dbReference type="InterPro" id="IPR012429">
    <property type="entry name" value="HGSNAT_cat"/>
</dbReference>
<sequence>MAAYHATWDLGFLRLSPENYALSGLGRAAAHVIAGSFLVLVGIGLVLMNGRGIRPRPTLFRLLRIALAAAAITAATWVAFPDSFIFFGILHCIAVASVLGLPFLFLPAWASAACAILVLAAPHLVRAEVLDAPALLFLGLGAGTPRTNDYVPLFPWFGMVLAGIAAGRLGLTRLARSRLGRWQPRSRLGRAATFAGRHSLAIYLVHQPVLLGLLSGGAMLTGPHPRAGEAGFRAEYVQNCRRTGGEARSCRVAARCTMERLRGEDLWRADGGFTPEQRLRAQGLSQACYEAAEGTRAAP</sequence>
<name>A0A564FY36_9HYPH</name>
<feature type="domain" description="Heparan-alpha-glucosaminide N-acetyltransferase catalytic" evidence="2">
    <location>
        <begin position="1"/>
        <end position="208"/>
    </location>
</feature>
<dbReference type="Proteomes" id="UP001055303">
    <property type="component" value="Unassembled WGS sequence"/>
</dbReference>
<protein>
    <recommendedName>
        <fullName evidence="2">Heparan-alpha-glucosaminide N-acetyltransferase catalytic domain-containing protein</fullName>
    </recommendedName>
</protein>
<evidence type="ECO:0000313" key="4">
    <source>
        <dbReference type="EMBL" id="VUF12610.1"/>
    </source>
</evidence>
<proteinExistence type="predicted"/>
<keyword evidence="1" id="KW-0472">Membrane</keyword>
<reference evidence="4 5" key="1">
    <citation type="submission" date="2019-06" db="EMBL/GenBank/DDBJ databases">
        <authorList>
            <person name="Rodrigo-Torres L."/>
            <person name="Arahal R. D."/>
            <person name="Lucena T."/>
        </authorList>
    </citation>
    <scope>NUCLEOTIDE SEQUENCE [LARGE SCALE GENOMIC DNA]</scope>
    <source>
        <strain evidence="4 5">SW08-7</strain>
    </source>
</reference>
<keyword evidence="6" id="KW-1185">Reference proteome</keyword>
<reference evidence="3" key="2">
    <citation type="journal article" date="2021" name="Front. Microbiol.">
        <title>Comprehensive Comparative Genomics and Phenotyping of Methylobacterium Species.</title>
        <authorList>
            <person name="Alessa O."/>
            <person name="Ogura Y."/>
            <person name="Fujitani Y."/>
            <person name="Takami H."/>
            <person name="Hayashi T."/>
            <person name="Sahin N."/>
            <person name="Tani A."/>
        </authorList>
    </citation>
    <scope>NUCLEOTIDE SEQUENCE</scope>
    <source>
        <strain evidence="3">DSM 22415</strain>
    </source>
</reference>
<dbReference type="AlphaFoldDB" id="A0A564FY36"/>
<gene>
    <name evidence="3" type="ORF">IFDJLNFL_0621</name>
    <name evidence="4" type="ORF">MTDSW087_02303</name>
</gene>
<evidence type="ECO:0000313" key="5">
    <source>
        <dbReference type="Proteomes" id="UP000401717"/>
    </source>
</evidence>
<evidence type="ECO:0000259" key="2">
    <source>
        <dbReference type="Pfam" id="PF07786"/>
    </source>
</evidence>
<dbReference type="EMBL" id="CABFVH010000011">
    <property type="protein sequence ID" value="VUF12610.1"/>
    <property type="molecule type" value="Genomic_DNA"/>
</dbReference>
<dbReference type="EMBL" id="BPQI01000012">
    <property type="protein sequence ID" value="GJD54742.1"/>
    <property type="molecule type" value="Genomic_DNA"/>
</dbReference>
<evidence type="ECO:0000313" key="6">
    <source>
        <dbReference type="Proteomes" id="UP001055303"/>
    </source>
</evidence>
<dbReference type="Pfam" id="PF07786">
    <property type="entry name" value="HGSNAT_cat"/>
    <property type="match status" value="1"/>
</dbReference>
<evidence type="ECO:0000256" key="1">
    <source>
        <dbReference type="SAM" id="Phobius"/>
    </source>
</evidence>
<organism evidence="4 5">
    <name type="scientific">Methylobacterium dankookense</name>
    <dbReference type="NCBI Taxonomy" id="560405"/>
    <lineage>
        <taxon>Bacteria</taxon>
        <taxon>Pseudomonadati</taxon>
        <taxon>Pseudomonadota</taxon>
        <taxon>Alphaproteobacteria</taxon>
        <taxon>Hyphomicrobiales</taxon>
        <taxon>Methylobacteriaceae</taxon>
        <taxon>Methylobacterium</taxon>
    </lineage>
</organism>
<accession>A0A564FY36</accession>